<dbReference type="EMBL" id="UHFN01000007">
    <property type="protein sequence ID" value="SUN60825.1"/>
    <property type="molecule type" value="Genomic_DNA"/>
</dbReference>
<dbReference type="OrthoDB" id="2226139at2"/>
<accession>A0A380K6X2</accession>
<dbReference type="Pfam" id="PF06619">
    <property type="entry name" value="DUF1149"/>
    <property type="match status" value="1"/>
</dbReference>
<reference evidence="1 2" key="1">
    <citation type="submission" date="2018-06" db="EMBL/GenBank/DDBJ databases">
        <authorList>
            <consortium name="Pathogen Informatics"/>
            <person name="Doyle S."/>
        </authorList>
    </citation>
    <scope>NUCLEOTIDE SEQUENCE [LARGE SCALE GENOMIC DNA]</scope>
    <source>
        <strain evidence="1 2">NCTC12224</strain>
    </source>
</reference>
<gene>
    <name evidence="1" type="ORF">NCTC12224_01177</name>
</gene>
<name>A0A380K6X2_9STRE</name>
<dbReference type="Gene3D" id="3.10.420.10">
    <property type="entry name" value="SecB-like"/>
    <property type="match status" value="1"/>
</dbReference>
<dbReference type="PIRSF" id="PIRSF031568">
    <property type="entry name" value="UCP031568"/>
    <property type="match status" value="1"/>
</dbReference>
<keyword evidence="2" id="KW-1185">Reference proteome</keyword>
<proteinExistence type="predicted"/>
<dbReference type="SUPFAM" id="SSF54611">
    <property type="entry name" value="SecB-like"/>
    <property type="match status" value="1"/>
</dbReference>
<dbReference type="RefSeq" id="WP_115268987.1">
    <property type="nucleotide sequence ID" value="NZ_CP185251.1"/>
</dbReference>
<sequence length="126" mass="14620">MELTREKEFVNQYHYDARNLEWEKENGTPETNFEVTFQLAERDEEAVRTSVVAVLQFMVVRDEFVISGAVSQLVHIKDRLIDAPKDFSQEEVQDLAAPLLDMVQRLTYEVTEIALDRPGLNLEFNS</sequence>
<dbReference type="Proteomes" id="UP000254924">
    <property type="component" value="Unassembled WGS sequence"/>
</dbReference>
<dbReference type="AlphaFoldDB" id="A0A380K6X2"/>
<evidence type="ECO:0000313" key="2">
    <source>
        <dbReference type="Proteomes" id="UP000254924"/>
    </source>
</evidence>
<dbReference type="GeneID" id="78356512"/>
<dbReference type="InterPro" id="IPR035958">
    <property type="entry name" value="SecB-like_sf"/>
</dbReference>
<dbReference type="InterPro" id="IPR009530">
    <property type="entry name" value="DUF1149"/>
</dbReference>
<organism evidence="1 2">
    <name type="scientific">Streptococcus hyointestinalis</name>
    <dbReference type="NCBI Taxonomy" id="1337"/>
    <lineage>
        <taxon>Bacteria</taxon>
        <taxon>Bacillati</taxon>
        <taxon>Bacillota</taxon>
        <taxon>Bacilli</taxon>
        <taxon>Lactobacillales</taxon>
        <taxon>Streptococcaceae</taxon>
        <taxon>Streptococcus</taxon>
    </lineage>
</organism>
<evidence type="ECO:0000313" key="1">
    <source>
        <dbReference type="EMBL" id="SUN60825.1"/>
    </source>
</evidence>
<protein>
    <submittedName>
        <fullName evidence="1">Uncharacterized protein conserved in bacteria</fullName>
    </submittedName>
</protein>